<organism evidence="5 6">
    <name type="scientific">Pseudarthrobacter phenanthrenivorans</name>
    <name type="common">Arthrobacter phenanthrenivorans</name>
    <dbReference type="NCBI Taxonomy" id="361575"/>
    <lineage>
        <taxon>Bacteria</taxon>
        <taxon>Bacillati</taxon>
        <taxon>Actinomycetota</taxon>
        <taxon>Actinomycetes</taxon>
        <taxon>Micrococcales</taxon>
        <taxon>Micrococcaceae</taxon>
        <taxon>Pseudarthrobacter</taxon>
    </lineage>
</organism>
<dbReference type="GO" id="GO:0019172">
    <property type="term" value="F:glyoxalase III activity"/>
    <property type="evidence" value="ECO:0007669"/>
    <property type="project" value="TreeGrafter"/>
</dbReference>
<dbReference type="Gene3D" id="3.40.50.880">
    <property type="match status" value="1"/>
</dbReference>
<evidence type="ECO:0000259" key="4">
    <source>
        <dbReference type="Pfam" id="PF01965"/>
    </source>
</evidence>
<dbReference type="Pfam" id="PF01965">
    <property type="entry name" value="DJ-1_PfpI"/>
    <property type="match status" value="1"/>
</dbReference>
<dbReference type="InterPro" id="IPR029062">
    <property type="entry name" value="Class_I_gatase-like"/>
</dbReference>
<keyword evidence="1" id="KW-0346">Stress response</keyword>
<dbReference type="PANTHER" id="PTHR48094">
    <property type="entry name" value="PROTEIN/NUCLEIC ACID DEGLYCASE DJ-1-RELATED"/>
    <property type="match status" value="1"/>
</dbReference>
<dbReference type="CDD" id="cd03141">
    <property type="entry name" value="GATase1_Hsp31_like"/>
    <property type="match status" value="1"/>
</dbReference>
<sequence length="232" mass="24189">MANILMVVSAADSLTMKDGSEHPTGYWAEELVVSHQTLMEAGNTVHIATPGGRKPTVDQVSLAPESAGGGERAQGFKDYLAKIDGELSHPLVLADVDVSAYDAVVMPGGHGPMADLYQDAHLGRLLVAANRDGKIIAPFCHGPAGLLSATDDDGGFAFKGRRLTVFTNEEELGGGTGENTPWLVEDALKEKGAVVENGAAWSSNVVRDGNLITGQNPQSSEDVAKEVLAALG</sequence>
<comment type="caution">
    <text evidence="5">The sequence shown here is derived from an EMBL/GenBank/DDBJ whole genome shotgun (WGS) entry which is preliminary data.</text>
</comment>
<comment type="similarity">
    <text evidence="3">Belongs to the peptidase C56 family. HSP31-like subfamily.</text>
</comment>
<proteinExistence type="inferred from homology"/>
<evidence type="ECO:0000313" key="5">
    <source>
        <dbReference type="EMBL" id="KIC65268.1"/>
    </source>
</evidence>
<dbReference type="RefSeq" id="WP_043455040.1">
    <property type="nucleotide sequence ID" value="NZ_JWTB01000035.1"/>
</dbReference>
<gene>
    <name evidence="5" type="ORF">RM50_16980</name>
</gene>
<dbReference type="GO" id="GO:0019243">
    <property type="term" value="P:methylglyoxal catabolic process to D-lactate via S-lactoyl-glutathione"/>
    <property type="evidence" value="ECO:0007669"/>
    <property type="project" value="TreeGrafter"/>
</dbReference>
<dbReference type="InterPro" id="IPR002818">
    <property type="entry name" value="DJ-1/PfpI"/>
</dbReference>
<dbReference type="AlphaFoldDB" id="A0A0B4EF78"/>
<accession>A0A0B4EF78</accession>
<dbReference type="EMBL" id="JWTB01000035">
    <property type="protein sequence ID" value="KIC65268.1"/>
    <property type="molecule type" value="Genomic_DNA"/>
</dbReference>
<evidence type="ECO:0000313" key="6">
    <source>
        <dbReference type="Proteomes" id="UP000031196"/>
    </source>
</evidence>
<reference evidence="5 6" key="1">
    <citation type="submission" date="2014-12" db="EMBL/GenBank/DDBJ databases">
        <title>Genome sequencing of Arthrobacter phenanthrenivorans SWC37.</title>
        <authorList>
            <person name="Tan P.W."/>
            <person name="Chan K.-G."/>
        </authorList>
    </citation>
    <scope>NUCLEOTIDE SEQUENCE [LARGE SCALE GENOMIC DNA]</scope>
    <source>
        <strain evidence="5 6">SWC37</strain>
    </source>
</reference>
<dbReference type="Proteomes" id="UP000031196">
    <property type="component" value="Unassembled WGS sequence"/>
</dbReference>
<dbReference type="GO" id="GO:0005737">
    <property type="term" value="C:cytoplasm"/>
    <property type="evidence" value="ECO:0007669"/>
    <property type="project" value="TreeGrafter"/>
</dbReference>
<evidence type="ECO:0000256" key="1">
    <source>
        <dbReference type="ARBA" id="ARBA00023016"/>
    </source>
</evidence>
<keyword evidence="2" id="KW-0456">Lyase</keyword>
<dbReference type="OrthoDB" id="9792284at2"/>
<name>A0A0B4EF78_PSEPS</name>
<feature type="domain" description="DJ-1/PfpI" evidence="4">
    <location>
        <begin position="30"/>
        <end position="229"/>
    </location>
</feature>
<evidence type="ECO:0000256" key="3">
    <source>
        <dbReference type="ARBA" id="ARBA00038493"/>
    </source>
</evidence>
<dbReference type="SUPFAM" id="SSF52317">
    <property type="entry name" value="Class I glutamine amidotransferase-like"/>
    <property type="match status" value="1"/>
</dbReference>
<dbReference type="InterPro" id="IPR050325">
    <property type="entry name" value="Prot/Nucl_acid_deglycase"/>
</dbReference>
<evidence type="ECO:0000256" key="2">
    <source>
        <dbReference type="ARBA" id="ARBA00023239"/>
    </source>
</evidence>
<protein>
    <submittedName>
        <fullName evidence="5">Thiamine biosynthesis protein ThiJ</fullName>
    </submittedName>
</protein>
<dbReference type="PANTHER" id="PTHR48094:SF11">
    <property type="entry name" value="GLUTATHIONE-INDEPENDENT GLYOXALASE HSP31-RELATED"/>
    <property type="match status" value="1"/>
</dbReference>